<evidence type="ECO:0008006" key="3">
    <source>
        <dbReference type="Google" id="ProtNLM"/>
    </source>
</evidence>
<evidence type="ECO:0000313" key="2">
    <source>
        <dbReference type="EMBL" id="OIQ63003.1"/>
    </source>
</evidence>
<gene>
    <name evidence="2" type="ORF">GALL_554630</name>
</gene>
<proteinExistence type="predicted"/>
<dbReference type="AlphaFoldDB" id="A0A1J5PCQ0"/>
<dbReference type="Pfam" id="PF07704">
    <property type="entry name" value="PSK_trans_fac"/>
    <property type="match status" value="1"/>
</dbReference>
<organism evidence="2">
    <name type="scientific">mine drainage metagenome</name>
    <dbReference type="NCBI Taxonomy" id="410659"/>
    <lineage>
        <taxon>unclassified sequences</taxon>
        <taxon>metagenomes</taxon>
        <taxon>ecological metagenomes</taxon>
    </lineage>
</organism>
<comment type="caution">
    <text evidence="2">The sequence shown here is derived from an EMBL/GenBank/DDBJ whole genome shotgun (WGS) entry which is preliminary data.</text>
</comment>
<dbReference type="EMBL" id="MLJW01009399">
    <property type="protein sequence ID" value="OIQ63003.1"/>
    <property type="molecule type" value="Genomic_DNA"/>
</dbReference>
<dbReference type="InterPro" id="IPR011660">
    <property type="entry name" value="VapB-like"/>
</dbReference>
<feature type="region of interest" description="Disordered" evidence="1">
    <location>
        <begin position="61"/>
        <end position="80"/>
    </location>
</feature>
<name>A0A1J5PCQ0_9ZZZZ</name>
<protein>
    <recommendedName>
        <fullName evidence="3">Transcription factor</fullName>
    </recommendedName>
</protein>
<reference evidence="2" key="1">
    <citation type="submission" date="2016-10" db="EMBL/GenBank/DDBJ databases">
        <title>Sequence of Gallionella enrichment culture.</title>
        <authorList>
            <person name="Poehlein A."/>
            <person name="Muehling M."/>
            <person name="Daniel R."/>
        </authorList>
    </citation>
    <scope>NUCLEOTIDE SEQUENCE</scope>
</reference>
<accession>A0A1J5PCQ0</accession>
<evidence type="ECO:0000256" key="1">
    <source>
        <dbReference type="SAM" id="MobiDB-lite"/>
    </source>
</evidence>
<sequence>MAFHVRDHGTDTAVRALARLKGTTLTQTIREAVEREYAAISATPPLIQRLRAIQAEFQAMKRPGGQPADKAFFDDLSGDL</sequence>